<feature type="compositionally biased region" description="Polar residues" evidence="1">
    <location>
        <begin position="313"/>
        <end position="327"/>
    </location>
</feature>
<dbReference type="EMBL" id="JANAWD010000449">
    <property type="protein sequence ID" value="KAJ3479286.1"/>
    <property type="molecule type" value="Genomic_DNA"/>
</dbReference>
<accession>A0AAD5UW43</accession>
<keyword evidence="3" id="KW-1185">Reference proteome</keyword>
<feature type="compositionally biased region" description="Basic and acidic residues" evidence="1">
    <location>
        <begin position="171"/>
        <end position="182"/>
    </location>
</feature>
<gene>
    <name evidence="2" type="ORF">NLI96_g9172</name>
</gene>
<name>A0AAD5UW43_9APHY</name>
<feature type="compositionally biased region" description="Acidic residues" evidence="1">
    <location>
        <begin position="158"/>
        <end position="170"/>
    </location>
</feature>
<organism evidence="2 3">
    <name type="scientific">Meripilus lineatus</name>
    <dbReference type="NCBI Taxonomy" id="2056292"/>
    <lineage>
        <taxon>Eukaryota</taxon>
        <taxon>Fungi</taxon>
        <taxon>Dikarya</taxon>
        <taxon>Basidiomycota</taxon>
        <taxon>Agaricomycotina</taxon>
        <taxon>Agaricomycetes</taxon>
        <taxon>Polyporales</taxon>
        <taxon>Meripilaceae</taxon>
        <taxon>Meripilus</taxon>
    </lineage>
</organism>
<evidence type="ECO:0000313" key="2">
    <source>
        <dbReference type="EMBL" id="KAJ3479286.1"/>
    </source>
</evidence>
<feature type="compositionally biased region" description="Gly residues" evidence="1">
    <location>
        <begin position="184"/>
        <end position="200"/>
    </location>
</feature>
<proteinExistence type="predicted"/>
<comment type="caution">
    <text evidence="2">The sequence shown here is derived from an EMBL/GenBank/DDBJ whole genome shotgun (WGS) entry which is preliminary data.</text>
</comment>
<feature type="region of interest" description="Disordered" evidence="1">
    <location>
        <begin position="308"/>
        <end position="334"/>
    </location>
</feature>
<feature type="region of interest" description="Disordered" evidence="1">
    <location>
        <begin position="155"/>
        <end position="249"/>
    </location>
</feature>
<evidence type="ECO:0000313" key="3">
    <source>
        <dbReference type="Proteomes" id="UP001212997"/>
    </source>
</evidence>
<protein>
    <submittedName>
        <fullName evidence="2">Uncharacterized protein</fullName>
    </submittedName>
</protein>
<feature type="compositionally biased region" description="Basic residues" evidence="1">
    <location>
        <begin position="238"/>
        <end position="249"/>
    </location>
</feature>
<reference evidence="2" key="1">
    <citation type="submission" date="2022-07" db="EMBL/GenBank/DDBJ databases">
        <title>Genome Sequence of Physisporinus lineatus.</title>
        <authorList>
            <person name="Buettner E."/>
        </authorList>
    </citation>
    <scope>NUCLEOTIDE SEQUENCE</scope>
    <source>
        <strain evidence="2">VT162</strain>
    </source>
</reference>
<dbReference type="Proteomes" id="UP001212997">
    <property type="component" value="Unassembled WGS sequence"/>
</dbReference>
<sequence length="421" mass="45963">MSSRPRFFIYNGSTDAPEATKSLPRTKFHFPTLSSLPLRSLPSLPTVPMPGTPHPWTGLEDYFGPENNHIPNRRRNRTTSITNLEWASASPRTWSPRNHNTDSDLSPVFEGVDITESVTEGRNNNNDGDGAKRLLSLSGEEIAMTNCVIPCENNIQDLNEDPDEDDADGGDDGRDTRARKGLVDLGGEGLNSVRVGGGGTEAPDHGYGYGYKYNDTRDHGGSGGGDQEQGEGEGEVGRRHHHNQLKKPKHMPLHMMSAPIPTTIHFSRAPYVQPPFRSGSVPASASTPVPLSAKVQSSAHAAIGQRGLETGVGSESRSNPNPKNPSGTRRKSRFNCESNARAYIVRIRRSRHDVHPRPHLHLRTRLMNQFNQRKRWISQCRDGWPTFGAAMSGMSIKVSTTASSSSVCLSAEMGLMVACVG</sequence>
<dbReference type="AlphaFoldDB" id="A0AAD5UW43"/>
<evidence type="ECO:0000256" key="1">
    <source>
        <dbReference type="SAM" id="MobiDB-lite"/>
    </source>
</evidence>